<dbReference type="InParanoid" id="A0A067RC68"/>
<evidence type="ECO:0000313" key="3">
    <source>
        <dbReference type="Proteomes" id="UP000027135"/>
    </source>
</evidence>
<keyword evidence="3" id="KW-1185">Reference proteome</keyword>
<accession>A0A067RC68</accession>
<organism evidence="2 3">
    <name type="scientific">Zootermopsis nevadensis</name>
    <name type="common">Dampwood termite</name>
    <dbReference type="NCBI Taxonomy" id="136037"/>
    <lineage>
        <taxon>Eukaryota</taxon>
        <taxon>Metazoa</taxon>
        <taxon>Ecdysozoa</taxon>
        <taxon>Arthropoda</taxon>
        <taxon>Hexapoda</taxon>
        <taxon>Insecta</taxon>
        <taxon>Pterygota</taxon>
        <taxon>Neoptera</taxon>
        <taxon>Polyneoptera</taxon>
        <taxon>Dictyoptera</taxon>
        <taxon>Blattodea</taxon>
        <taxon>Blattoidea</taxon>
        <taxon>Termitoidae</taxon>
        <taxon>Termopsidae</taxon>
        <taxon>Zootermopsis</taxon>
    </lineage>
</organism>
<protein>
    <submittedName>
        <fullName evidence="2">Tubulin beta chain</fullName>
    </submittedName>
</protein>
<feature type="region of interest" description="Disordered" evidence="1">
    <location>
        <begin position="162"/>
        <end position="206"/>
    </location>
</feature>
<dbReference type="SUPFAM" id="SSF52490">
    <property type="entry name" value="Tubulin nucleotide-binding domain-like"/>
    <property type="match status" value="1"/>
</dbReference>
<dbReference type="Gene3D" id="3.40.50.1440">
    <property type="entry name" value="Tubulin/FtsZ, GTPase domain"/>
    <property type="match status" value="1"/>
</dbReference>
<dbReference type="eggNOG" id="KOG1375">
    <property type="taxonomic scope" value="Eukaryota"/>
</dbReference>
<gene>
    <name evidence="2" type="ORF">L798_08560</name>
</gene>
<reference evidence="2 3" key="1">
    <citation type="journal article" date="2014" name="Nat. Commun.">
        <title>Molecular traces of alternative social organization in a termite genome.</title>
        <authorList>
            <person name="Terrapon N."/>
            <person name="Li C."/>
            <person name="Robertson H.M."/>
            <person name="Ji L."/>
            <person name="Meng X."/>
            <person name="Booth W."/>
            <person name="Chen Z."/>
            <person name="Childers C.P."/>
            <person name="Glastad K.M."/>
            <person name="Gokhale K."/>
            <person name="Gowin J."/>
            <person name="Gronenberg W."/>
            <person name="Hermansen R.A."/>
            <person name="Hu H."/>
            <person name="Hunt B.G."/>
            <person name="Huylmans A.K."/>
            <person name="Khalil S.M."/>
            <person name="Mitchell R.D."/>
            <person name="Munoz-Torres M.C."/>
            <person name="Mustard J.A."/>
            <person name="Pan H."/>
            <person name="Reese J.T."/>
            <person name="Scharf M.E."/>
            <person name="Sun F."/>
            <person name="Vogel H."/>
            <person name="Xiao J."/>
            <person name="Yang W."/>
            <person name="Yang Z."/>
            <person name="Yang Z."/>
            <person name="Zhou J."/>
            <person name="Zhu J."/>
            <person name="Brent C.S."/>
            <person name="Elsik C.G."/>
            <person name="Goodisman M.A."/>
            <person name="Liberles D.A."/>
            <person name="Roe R.M."/>
            <person name="Vargo E.L."/>
            <person name="Vilcinskas A."/>
            <person name="Wang J."/>
            <person name="Bornberg-Bauer E."/>
            <person name="Korb J."/>
            <person name="Zhang G."/>
            <person name="Liebig J."/>
        </authorList>
    </citation>
    <scope>NUCLEOTIDE SEQUENCE [LARGE SCALE GENOMIC DNA]</scope>
    <source>
        <tissue evidence="2">Whole organism</tissue>
    </source>
</reference>
<dbReference type="AlphaFoldDB" id="A0A067RC68"/>
<dbReference type="EMBL" id="KK852735">
    <property type="protein sequence ID" value="KDR17433.1"/>
    <property type="molecule type" value="Genomic_DNA"/>
</dbReference>
<dbReference type="STRING" id="136037.A0A067RC68"/>
<name>A0A067RC68_ZOONE</name>
<proteinExistence type="predicted"/>
<sequence>MQTVGLNIHTAITQDESCQPLETSRTVNGVACPSQWEQVSNQAWVGTHRSAWACVRGRERERERLKYSPCEGPGMCVWWDIRSWVDCDQGPEKGPGGKNGPRTILLDLERGTMDAARADPYGKLFRPDNFVFGQSGSVLEQSDADVEDNVEQDMGSKVLGVDMGESGYSSEKAGNEDSAVESPVPHLSNGDSALASPTSSADVGGSMSPLRNRAVTEMNKELVVAIPVSTLESVGSPLYRSAAGLNLRVSIAGLGLRVPSLVPTNSHSLKERKEKSWRLGAMADSQSTAMGSVMALRAIASWNRTGTAFSFIKSSSCFKKTALTLALPWNREGCMRSMQWQLGTWKPSQHLLEDRKTKENLCRDGRSQDLPDAR</sequence>
<feature type="compositionally biased region" description="Polar residues" evidence="1">
    <location>
        <begin position="189"/>
        <end position="201"/>
    </location>
</feature>
<dbReference type="InterPro" id="IPR036525">
    <property type="entry name" value="Tubulin/FtsZ_GTPase_sf"/>
</dbReference>
<evidence type="ECO:0000313" key="2">
    <source>
        <dbReference type="EMBL" id="KDR17433.1"/>
    </source>
</evidence>
<dbReference type="Proteomes" id="UP000027135">
    <property type="component" value="Unassembled WGS sequence"/>
</dbReference>
<evidence type="ECO:0000256" key="1">
    <source>
        <dbReference type="SAM" id="MobiDB-lite"/>
    </source>
</evidence>